<sequence length="201" mass="21283">MIVPALVAALALTGCSGGPSKTTDKNAQPGTTPAAATFALDDSRDAGAPTLTVQKGMCGKFDIVRLVAMYPKIEPDASNYEDGFASCTLRYAQGEPERLSMWIDISDKTSARLARFNVRGTFLESGEKGETAETLEDFPGVAYLVTTVKNKTLTYRVSAQAGNLVVDMHFFLESDAPAQPNATVRAAAIDAAKGTVTRLLA</sequence>
<protein>
    <recommendedName>
        <fullName evidence="3">Lipoprotein</fullName>
    </recommendedName>
</protein>
<gene>
    <name evidence="1" type="ORF">IW245_000847</name>
</gene>
<name>A0A8J7GMZ5_9ACTN</name>
<proteinExistence type="predicted"/>
<evidence type="ECO:0008006" key="3">
    <source>
        <dbReference type="Google" id="ProtNLM"/>
    </source>
</evidence>
<evidence type="ECO:0000313" key="1">
    <source>
        <dbReference type="EMBL" id="MBG6134653.1"/>
    </source>
</evidence>
<reference evidence="1" key="1">
    <citation type="submission" date="2020-11" db="EMBL/GenBank/DDBJ databases">
        <title>Sequencing the genomes of 1000 actinobacteria strains.</title>
        <authorList>
            <person name="Klenk H.-P."/>
        </authorList>
    </citation>
    <scope>NUCLEOTIDE SEQUENCE</scope>
    <source>
        <strain evidence="1">DSM 45356</strain>
    </source>
</reference>
<accession>A0A8J7GMZ5</accession>
<organism evidence="1 2">
    <name type="scientific">Longispora fulva</name>
    <dbReference type="NCBI Taxonomy" id="619741"/>
    <lineage>
        <taxon>Bacteria</taxon>
        <taxon>Bacillati</taxon>
        <taxon>Actinomycetota</taxon>
        <taxon>Actinomycetes</taxon>
        <taxon>Micromonosporales</taxon>
        <taxon>Micromonosporaceae</taxon>
        <taxon>Longispora</taxon>
    </lineage>
</organism>
<evidence type="ECO:0000313" key="2">
    <source>
        <dbReference type="Proteomes" id="UP000622552"/>
    </source>
</evidence>
<keyword evidence="2" id="KW-1185">Reference proteome</keyword>
<dbReference type="Proteomes" id="UP000622552">
    <property type="component" value="Unassembled WGS sequence"/>
</dbReference>
<dbReference type="EMBL" id="JADOUF010000001">
    <property type="protein sequence ID" value="MBG6134653.1"/>
    <property type="molecule type" value="Genomic_DNA"/>
</dbReference>
<dbReference type="RefSeq" id="WP_197001862.1">
    <property type="nucleotide sequence ID" value="NZ_BONS01000023.1"/>
</dbReference>
<comment type="caution">
    <text evidence="1">The sequence shown here is derived from an EMBL/GenBank/DDBJ whole genome shotgun (WGS) entry which is preliminary data.</text>
</comment>
<dbReference type="AlphaFoldDB" id="A0A8J7GMZ5"/>